<dbReference type="Gene3D" id="3.10.20.10">
    <property type="match status" value="1"/>
</dbReference>
<dbReference type="Gene3D" id="3.40.140.10">
    <property type="entry name" value="Cytidine Deaminase, domain 2"/>
    <property type="match status" value="1"/>
</dbReference>
<dbReference type="PANTHER" id="PTHR30592:SF1">
    <property type="entry name" value="SULFUR CARRIER PROTEIN FDHD"/>
    <property type="match status" value="1"/>
</dbReference>
<dbReference type="PANTHER" id="PTHR30592">
    <property type="entry name" value="FORMATE DEHYDROGENASE"/>
    <property type="match status" value="1"/>
</dbReference>
<comment type="similarity">
    <text evidence="3">Belongs to the FdhD family.</text>
</comment>
<dbReference type="EMBL" id="JAVHUY010000019">
    <property type="protein sequence ID" value="MDQ7907085.1"/>
    <property type="molecule type" value="Genomic_DNA"/>
</dbReference>
<dbReference type="NCBIfam" id="TIGR00129">
    <property type="entry name" value="fdhD_narQ"/>
    <property type="match status" value="1"/>
</dbReference>
<dbReference type="NCBIfam" id="NF001943">
    <property type="entry name" value="PRK00724.1-2"/>
    <property type="match status" value="1"/>
</dbReference>
<dbReference type="HAMAP" id="MF_00187">
    <property type="entry name" value="FdhD"/>
    <property type="match status" value="1"/>
</dbReference>
<comment type="function">
    <text evidence="3">Required for formate dehydrogenase (FDH) activity. Acts as a sulfur carrier protein that transfers sulfur from IscS to the molybdenum cofactor prior to its insertion into FDH.</text>
</comment>
<dbReference type="Pfam" id="PF02634">
    <property type="entry name" value="FdhD-NarQ"/>
    <property type="match status" value="1"/>
</dbReference>
<comment type="caution">
    <text evidence="4">The sequence shown here is derived from an EMBL/GenBank/DDBJ whole genome shotgun (WGS) entry which is preliminary data.</text>
</comment>
<keyword evidence="1 3" id="KW-0963">Cytoplasm</keyword>
<evidence type="ECO:0000256" key="2">
    <source>
        <dbReference type="ARBA" id="ARBA00023150"/>
    </source>
</evidence>
<keyword evidence="2 3" id="KW-0501">Molybdenum cofactor biosynthesis</keyword>
<comment type="caution">
    <text evidence="3">Lacks conserved residue(s) required for the propagation of feature annotation.</text>
</comment>
<evidence type="ECO:0000256" key="3">
    <source>
        <dbReference type="HAMAP-Rule" id="MF_00187"/>
    </source>
</evidence>
<dbReference type="InterPro" id="IPR003786">
    <property type="entry name" value="FdhD"/>
</dbReference>
<accession>A0ABU0ZLE9</accession>
<evidence type="ECO:0000256" key="1">
    <source>
        <dbReference type="ARBA" id="ARBA00022490"/>
    </source>
</evidence>
<evidence type="ECO:0000313" key="4">
    <source>
        <dbReference type="EMBL" id="MDQ7907085.1"/>
    </source>
</evidence>
<proteinExistence type="inferred from homology"/>
<reference evidence="4 5" key="1">
    <citation type="submission" date="2023-08" db="EMBL/GenBank/DDBJ databases">
        <title>Phytohabitans sansha sp. nov., isolated from marine sediment.</title>
        <authorList>
            <person name="Zhao Y."/>
            <person name="Yi K."/>
        </authorList>
    </citation>
    <scope>NUCLEOTIDE SEQUENCE [LARGE SCALE GENOMIC DNA]</scope>
    <source>
        <strain evidence="4 5">ZYX-F-186</strain>
    </source>
</reference>
<dbReference type="InterPro" id="IPR016193">
    <property type="entry name" value="Cytidine_deaminase-like"/>
</dbReference>
<dbReference type="PIRSF" id="PIRSF015626">
    <property type="entry name" value="FdhD"/>
    <property type="match status" value="1"/>
</dbReference>
<dbReference type="RefSeq" id="WP_308714354.1">
    <property type="nucleotide sequence ID" value="NZ_JAVHUY010000019.1"/>
</dbReference>
<dbReference type="SUPFAM" id="SSF53927">
    <property type="entry name" value="Cytidine deaminase-like"/>
    <property type="match status" value="1"/>
</dbReference>
<dbReference type="Proteomes" id="UP001230908">
    <property type="component" value="Unassembled WGS sequence"/>
</dbReference>
<comment type="subcellular location">
    <subcellularLocation>
        <location evidence="3">Cytoplasm</location>
    </subcellularLocation>
</comment>
<name>A0ABU0ZLE9_9ACTN</name>
<protein>
    <recommendedName>
        <fullName evidence="3">Sulfur carrier protein FdhD</fullName>
    </recommendedName>
</protein>
<feature type="active site" description="Cysteine persulfide intermediate" evidence="3">
    <location>
        <position position="121"/>
    </location>
</feature>
<sequence length="280" mass="29858">MGRATDRRAVLTIDTAGRGTVRRRDTLAAEEPLEIRVGPAGPARRRPLAVTMRTPGDDIDLAVGFLLTEGVIREAGDVVTAQLCAGTDTPNTYNVVDVVLADHVPPPETDPARNFYTTSSCGVCGKASIDAIRTRSRFDVAGDPIEVEARVLAALPDRLRAAQRVFERTGGLHAAGLFTPSGDLVVLREDVGRHNAVDKLIGWATREGRLPLRGHVLLVSGRASFELTQKAWMAGLPMLAAVSAPSTLAGDLAAEAGITLVGFLRGGTMNVYTSHERIRH</sequence>
<gene>
    <name evidence="3 4" type="primary">fdhD</name>
    <name evidence="4" type="ORF">RB614_21465</name>
</gene>
<keyword evidence="5" id="KW-1185">Reference proteome</keyword>
<organism evidence="4 5">
    <name type="scientific">Phytohabitans maris</name>
    <dbReference type="NCBI Taxonomy" id="3071409"/>
    <lineage>
        <taxon>Bacteria</taxon>
        <taxon>Bacillati</taxon>
        <taxon>Actinomycetota</taxon>
        <taxon>Actinomycetes</taxon>
        <taxon>Micromonosporales</taxon>
        <taxon>Micromonosporaceae</taxon>
    </lineage>
</organism>
<evidence type="ECO:0000313" key="5">
    <source>
        <dbReference type="Proteomes" id="UP001230908"/>
    </source>
</evidence>